<evidence type="ECO:0000313" key="2">
    <source>
        <dbReference type="EMBL" id="KAJ4003695.1"/>
    </source>
</evidence>
<feature type="chain" id="PRO_5040841141" description="Apple domain-containing protein" evidence="1">
    <location>
        <begin position="25"/>
        <end position="388"/>
    </location>
</feature>
<feature type="signal peptide" evidence="1">
    <location>
        <begin position="1"/>
        <end position="24"/>
    </location>
</feature>
<organism evidence="2 3">
    <name type="scientific">Fusarium irregulare</name>
    <dbReference type="NCBI Taxonomy" id="2494466"/>
    <lineage>
        <taxon>Eukaryota</taxon>
        <taxon>Fungi</taxon>
        <taxon>Dikarya</taxon>
        <taxon>Ascomycota</taxon>
        <taxon>Pezizomycotina</taxon>
        <taxon>Sordariomycetes</taxon>
        <taxon>Hypocreomycetidae</taxon>
        <taxon>Hypocreales</taxon>
        <taxon>Nectriaceae</taxon>
        <taxon>Fusarium</taxon>
        <taxon>Fusarium incarnatum-equiseti species complex</taxon>
    </lineage>
</organism>
<comment type="caution">
    <text evidence="2">The sequence shown here is derived from an EMBL/GenBank/DDBJ whole genome shotgun (WGS) entry which is preliminary data.</text>
</comment>
<keyword evidence="3" id="KW-1185">Reference proteome</keyword>
<reference evidence="2" key="1">
    <citation type="submission" date="2022-10" db="EMBL/GenBank/DDBJ databases">
        <title>Fusarium specimens isolated from Avocado Roots.</title>
        <authorList>
            <person name="Stajich J."/>
            <person name="Roper C."/>
            <person name="Heimlech-Rivalta G."/>
        </authorList>
    </citation>
    <scope>NUCLEOTIDE SEQUENCE</scope>
    <source>
        <strain evidence="2">CF00143</strain>
    </source>
</reference>
<dbReference type="AlphaFoldDB" id="A0A9W8U4G1"/>
<evidence type="ECO:0000313" key="3">
    <source>
        <dbReference type="Proteomes" id="UP001152130"/>
    </source>
</evidence>
<dbReference type="Proteomes" id="UP001152130">
    <property type="component" value="Unassembled WGS sequence"/>
</dbReference>
<protein>
    <recommendedName>
        <fullName evidence="4">Apple domain-containing protein</fullName>
    </recommendedName>
</protein>
<dbReference type="EMBL" id="JAPDHF010000026">
    <property type="protein sequence ID" value="KAJ4003695.1"/>
    <property type="molecule type" value="Genomic_DNA"/>
</dbReference>
<evidence type="ECO:0000256" key="1">
    <source>
        <dbReference type="SAM" id="SignalP"/>
    </source>
</evidence>
<keyword evidence="1" id="KW-0732">Signal</keyword>
<accession>A0A9W8U4G1</accession>
<proteinExistence type="predicted"/>
<evidence type="ECO:0008006" key="4">
    <source>
        <dbReference type="Google" id="ProtNLM"/>
    </source>
</evidence>
<dbReference type="OrthoDB" id="5101225at2759"/>
<sequence>MKFHTVLTLFAAAVSSTGPPTCKGSSPSYCKYTSHRDAIECKKLFVKSYINVATCQLPPKTVTSTRINRATKHITKTLTPPPRFTKVCTTVTKTGKPTVPPTITITATSTKINTVVLTGETTIVDLRTITKIEANDIIDVKTVTEITTSTTTVPFNDDKICTKKKRALAKGLPTSCSCFLTATKPAATKIATTTKNLPVITHTAYKFGGPRKVIRLTITIIRYKNGPTLTAPETITTSTATITQTDHTLLTVVDSQVTTTTVTEDSVESITVTEGKTATATATQHPCDNAELFRPMKSSMSSPYVEFTNSKPVSGENGVKTCCQTCYAIDNCVIYRIGGGLCEIGTVKPSFSDSCASWLCPNGFPNLELGSPDGNDYYMGPCFGGAAS</sequence>
<name>A0A9W8U4G1_9HYPO</name>
<gene>
    <name evidence="2" type="ORF">NW766_012146</name>
</gene>